<reference evidence="2 3" key="1">
    <citation type="journal article" date="2013" name="BMC Genomics">
        <title>ContigScape: a Cytoscape plugin facilitating microbial genome gap closing.</title>
        <authorList>
            <person name="Tang B."/>
            <person name="Wang Q."/>
            <person name="Yang M."/>
            <person name="Xie F."/>
            <person name="Zhu Y."/>
            <person name="Zhuo Y."/>
            <person name="Wang S."/>
            <person name="Gao H."/>
            <person name="Ding X."/>
            <person name="Zhang L."/>
            <person name="Zhao G."/>
            <person name="Zheng H."/>
        </authorList>
    </citation>
    <scope>NUCLEOTIDE SEQUENCE [LARGE SCALE GENOMIC DNA]</scope>
    <source>
        <strain evidence="2 3">HCCB10007</strain>
    </source>
</reference>
<feature type="region of interest" description="Disordered" evidence="1">
    <location>
        <begin position="699"/>
        <end position="754"/>
    </location>
</feature>
<gene>
    <name evidence="2" type="ORF">AORI_3242</name>
</gene>
<dbReference type="HOGENOM" id="CLU_302986_0_0_11"/>
<feature type="compositionally biased region" description="Basic and acidic residues" evidence="1">
    <location>
        <begin position="343"/>
        <end position="355"/>
    </location>
</feature>
<name>R4T478_9PSEU</name>
<dbReference type="AlphaFoldDB" id="R4T478"/>
<feature type="compositionally biased region" description="Low complexity" evidence="1">
    <location>
        <begin position="628"/>
        <end position="637"/>
    </location>
</feature>
<dbReference type="KEGG" id="aoi:AORI_3242"/>
<feature type="region of interest" description="Disordered" evidence="1">
    <location>
        <begin position="172"/>
        <end position="264"/>
    </location>
</feature>
<sequence>MWTWRRKEPGTPPETPSPATLPVTRAEWRSLPPIQRVVAEHPLINPVQRFSSSLTSWRSPAYLEPLGHRVGPAEPSGVIDGLARAPVPPPDLPVVQRSARKRGVLSRLWGTSVQRAAEPEIPVSVVPEPEAPVSAAAHDEPLPDEPARAFEPTAAVEPTAVLVLPSVAAASRDADRPPMPLTSAGPSVVSARPPVRTVQAVRSETPGAPLQMPEPASEHDPRPSPMAPEPEVVGVPTVPVPLPAEVATPRPGEPSLPVVQRTEQVEAAPRRLGLGAPILPDPVQAETPAVFEDDIAEVKAPLAGDVETSVLPTVPADPVPAEAPPSGSRTSNPAAVQRSVVESARELPSPERRDVPQAGDPVRKPVQRLRDESPVESGSVQRPRDESPGKSSSVLGLVQRSGDESRVESGSVQRLRVESAGESSSVQRTLGDESPGEPALVQRPVQRLRDEPPSVLGLVQRSGDESPVESGSVQRPRVESPGEPALVQRALGDESPRGSGLVQRPVQRLRDEPPSILGLVQRSGDESRVESGSVQRPRVESPGEPSSVQRTLRDEPPGKPASVQRSRDESPGGPTPVQRPVQRLRDEPPSGRRPVQRLRDESPREPVATLENTPIPVSRAVEPPPSLPTVTSSPGTTFHPPGPPRIRSGTTETPEPPGTPGGSASAPPAPVIPTSPLPVARVVDGTAAAVSRRPTLTALVSDRGAAPPIQRVHEPSPFVPETGPAKAVVQRKSPPPATTLPVARNPEPRSTVDIPRALQRTMSTEAAADGNGLVLNLPSVVVPRQPETPVVQREPETPPPPEPVAPPPAAQGPATAQAAPAAQPETEELVKKLFDPLLRRLKTELRLDRERRGALTDRPY</sequence>
<keyword evidence="3" id="KW-1185">Reference proteome</keyword>
<dbReference type="PATRIC" id="fig|1156913.3.peg.3323"/>
<feature type="compositionally biased region" description="Pro residues" evidence="1">
    <location>
        <begin position="667"/>
        <end position="676"/>
    </location>
</feature>
<feature type="region of interest" description="Disordered" evidence="1">
    <location>
        <begin position="308"/>
        <end position="677"/>
    </location>
</feature>
<dbReference type="RefSeq" id="WP_016333593.1">
    <property type="nucleotide sequence ID" value="NC_021252.1"/>
</dbReference>
<proteinExistence type="predicted"/>
<protein>
    <submittedName>
        <fullName evidence="2">Uncharacterized protein</fullName>
    </submittedName>
</protein>
<feature type="compositionally biased region" description="Pro residues" evidence="1">
    <location>
        <begin position="797"/>
        <end position="810"/>
    </location>
</feature>
<dbReference type="Proteomes" id="UP000013968">
    <property type="component" value="Chromosome"/>
</dbReference>
<accession>R4T478</accession>
<feature type="compositionally biased region" description="Low complexity" evidence="1">
    <location>
        <begin position="811"/>
        <end position="824"/>
    </location>
</feature>
<feature type="region of interest" description="Disordered" evidence="1">
    <location>
        <begin position="1"/>
        <end position="22"/>
    </location>
</feature>
<evidence type="ECO:0000313" key="2">
    <source>
        <dbReference type="EMBL" id="AGM05827.1"/>
    </source>
</evidence>
<dbReference type="EMBL" id="CP003410">
    <property type="protein sequence ID" value="AGM05827.1"/>
    <property type="molecule type" value="Genomic_DNA"/>
</dbReference>
<evidence type="ECO:0000256" key="1">
    <source>
        <dbReference type="SAM" id="MobiDB-lite"/>
    </source>
</evidence>
<feature type="region of interest" description="Disordered" evidence="1">
    <location>
        <begin position="785"/>
        <end position="827"/>
    </location>
</feature>
<organism evidence="2 3">
    <name type="scientific">Amycolatopsis keratiniphila</name>
    <dbReference type="NCBI Taxonomy" id="129921"/>
    <lineage>
        <taxon>Bacteria</taxon>
        <taxon>Bacillati</taxon>
        <taxon>Actinomycetota</taxon>
        <taxon>Actinomycetes</taxon>
        <taxon>Pseudonocardiales</taxon>
        <taxon>Pseudonocardiaceae</taxon>
        <taxon>Amycolatopsis</taxon>
        <taxon>Amycolatopsis japonica group</taxon>
    </lineage>
</organism>
<evidence type="ECO:0000313" key="3">
    <source>
        <dbReference type="Proteomes" id="UP000013968"/>
    </source>
</evidence>